<dbReference type="PANTHER" id="PTHR12001">
    <property type="entry name" value="GERANYLGERANYL PYROPHOSPHATE SYNTHASE"/>
    <property type="match status" value="1"/>
</dbReference>
<evidence type="ECO:0000256" key="4">
    <source>
        <dbReference type="ARBA" id="ARBA00022842"/>
    </source>
</evidence>
<keyword evidence="6" id="KW-0511">Multifunctional enzyme</keyword>
<dbReference type="GO" id="GO:0043386">
    <property type="term" value="P:mycotoxin biosynthetic process"/>
    <property type="evidence" value="ECO:0007669"/>
    <property type="project" value="UniProtKB-ARBA"/>
</dbReference>
<dbReference type="GO" id="GO:0016829">
    <property type="term" value="F:lyase activity"/>
    <property type="evidence" value="ECO:0007669"/>
    <property type="project" value="UniProtKB-KW"/>
</dbReference>
<dbReference type="InterPro" id="IPR033749">
    <property type="entry name" value="Polyprenyl_synt_CS"/>
</dbReference>
<keyword evidence="5" id="KW-0456">Lyase</keyword>
<dbReference type="InterPro" id="IPR008949">
    <property type="entry name" value="Isoprenoid_synthase_dom_sf"/>
</dbReference>
<dbReference type="GO" id="GO:0008299">
    <property type="term" value="P:isoprenoid biosynthetic process"/>
    <property type="evidence" value="ECO:0007669"/>
    <property type="project" value="InterPro"/>
</dbReference>
<dbReference type="Pfam" id="PF19086">
    <property type="entry name" value="Terpene_syn_C_2"/>
    <property type="match status" value="1"/>
</dbReference>
<name>A0A0F7TXH9_PENBI</name>
<dbReference type="EMBL" id="CDHK01000011">
    <property type="protein sequence ID" value="CEJ61389.1"/>
    <property type="molecule type" value="Genomic_DNA"/>
</dbReference>
<dbReference type="GO" id="GO:0046165">
    <property type="term" value="P:alcohol biosynthetic process"/>
    <property type="evidence" value="ECO:0007669"/>
    <property type="project" value="UniProtKB-ARBA"/>
</dbReference>
<dbReference type="PANTHER" id="PTHR12001:SF72">
    <property type="entry name" value="THIJ_PFPI FAMILY PROTEIN (AFU_ORTHOLOGUE AFUA_3G01210)-RELATED"/>
    <property type="match status" value="1"/>
</dbReference>
<dbReference type="InterPro" id="IPR000092">
    <property type="entry name" value="Polyprenyl_synt"/>
</dbReference>
<dbReference type="PROSITE" id="PS00444">
    <property type="entry name" value="POLYPRENYL_SYNTHASE_2"/>
    <property type="match status" value="1"/>
</dbReference>
<protein>
    <recommendedName>
        <fullName evidence="11">Geranylgeranyl pyrophosphate synthase</fullName>
    </recommendedName>
</protein>
<comment type="similarity">
    <text evidence="7">In the C-terminal section; belongs to the FPP/GGPP synthase family.</text>
</comment>
<proteinExistence type="inferred from homology"/>
<dbReference type="GO" id="GO:0004659">
    <property type="term" value="F:prenyltransferase activity"/>
    <property type="evidence" value="ECO:0007669"/>
    <property type="project" value="InterPro"/>
</dbReference>
<evidence type="ECO:0000256" key="2">
    <source>
        <dbReference type="ARBA" id="ARBA00022679"/>
    </source>
</evidence>
<dbReference type="Proteomes" id="UP000042958">
    <property type="component" value="Unassembled WGS sequence"/>
</dbReference>
<evidence type="ECO:0000313" key="10">
    <source>
        <dbReference type="Proteomes" id="UP000042958"/>
    </source>
</evidence>
<dbReference type="PROSITE" id="PS00723">
    <property type="entry name" value="POLYPRENYL_SYNTHASE_1"/>
    <property type="match status" value="1"/>
</dbReference>
<dbReference type="STRING" id="104259.A0A0F7TXH9"/>
<evidence type="ECO:0000256" key="3">
    <source>
        <dbReference type="ARBA" id="ARBA00022723"/>
    </source>
</evidence>
<accession>A0A0F7TXH9</accession>
<evidence type="ECO:0000256" key="6">
    <source>
        <dbReference type="ARBA" id="ARBA00023268"/>
    </source>
</evidence>
<evidence type="ECO:0000313" key="9">
    <source>
        <dbReference type="EMBL" id="CEJ61389.1"/>
    </source>
</evidence>
<dbReference type="OrthoDB" id="6921389at2759"/>
<comment type="pathway">
    <text evidence="1">Secondary metabolite biosynthesis; terpenoid biosynthesis.</text>
</comment>
<evidence type="ECO:0000256" key="8">
    <source>
        <dbReference type="ARBA" id="ARBA00038372"/>
    </source>
</evidence>
<keyword evidence="2" id="KW-0808">Transferase</keyword>
<evidence type="ECO:0000256" key="5">
    <source>
        <dbReference type="ARBA" id="ARBA00023239"/>
    </source>
</evidence>
<comment type="similarity">
    <text evidence="8">In the N-terminal section; belongs to the terpene synthase family.</text>
</comment>
<sequence length="510" mass="58257">MKVEGPIWKARAKEANSKIMVKFSEADPVLGKQLFQDFNTWRSAEKLVQKRLHEYKTLEEYGRDRIEDLGWSYVISCSRLGNNIHLTEEEEASIRPVFLPLKYHVGYVNDYLSWEKELRHFEMSGGRVPLVNAVSLIMRWSGVSAATAKESLRQTCLNLDSEYFRLKKEYFRIHEDTMSASLRRWFDLFETIIAGNVWWLMMSYRHDISSDGSGYRDYYNKRCNEGAIWLEDCTKSEGFLSGGTEIRLKSQQPGQQVPSQLNGTHLVNGARQDVTNGAQSEERRQVVKVKPCEKEPAKSVLFTDPGLLISLDDHLVNLPAEYISSLPSKGIRALVVDALNTWYQVPNNTLETVKEVLHVLHNSSLMLDDIEDRSKLRRGKPATHVVFGPERTINSASFLIVRGLELVNKLSASAVLIYAEGLRSLHVGQAYDLHWTCLAKTPSEAEYLSMIDAKTSALFRLGSSLLKLDASKNRNVVLDGLLRLFGRYFQIRDDFQNLVSTEQIWKRQEA</sequence>
<dbReference type="SUPFAM" id="SSF48576">
    <property type="entry name" value="Terpenoid synthases"/>
    <property type="match status" value="2"/>
</dbReference>
<dbReference type="Gene3D" id="1.10.600.10">
    <property type="entry name" value="Farnesyl Diphosphate Synthase"/>
    <property type="match status" value="2"/>
</dbReference>
<reference evidence="10" key="1">
    <citation type="journal article" date="2015" name="Genome Announc.">
        <title>Draft genome sequence of the fungus Penicillium brasilianum MG11.</title>
        <authorList>
            <person name="Horn F."/>
            <person name="Linde J."/>
            <person name="Mattern D.J."/>
            <person name="Walther G."/>
            <person name="Guthke R."/>
            <person name="Brakhage A.A."/>
            <person name="Valiante V."/>
        </authorList>
    </citation>
    <scope>NUCLEOTIDE SEQUENCE [LARGE SCALE GENOMIC DNA]</scope>
    <source>
        <strain evidence="10">MG11</strain>
    </source>
</reference>
<keyword evidence="4" id="KW-0460">Magnesium</keyword>
<evidence type="ECO:0000256" key="7">
    <source>
        <dbReference type="ARBA" id="ARBA00038363"/>
    </source>
</evidence>
<dbReference type="Pfam" id="PF00348">
    <property type="entry name" value="polyprenyl_synt"/>
    <property type="match status" value="1"/>
</dbReference>
<keyword evidence="10" id="KW-1185">Reference proteome</keyword>
<dbReference type="GO" id="GO:0046872">
    <property type="term" value="F:metal ion binding"/>
    <property type="evidence" value="ECO:0007669"/>
    <property type="project" value="UniProtKB-KW"/>
</dbReference>
<keyword evidence="3" id="KW-0479">Metal-binding</keyword>
<evidence type="ECO:0008006" key="11">
    <source>
        <dbReference type="Google" id="ProtNLM"/>
    </source>
</evidence>
<organism evidence="9 10">
    <name type="scientific">Penicillium brasilianum</name>
    <dbReference type="NCBI Taxonomy" id="104259"/>
    <lineage>
        <taxon>Eukaryota</taxon>
        <taxon>Fungi</taxon>
        <taxon>Dikarya</taxon>
        <taxon>Ascomycota</taxon>
        <taxon>Pezizomycotina</taxon>
        <taxon>Eurotiomycetes</taxon>
        <taxon>Eurotiomycetidae</taxon>
        <taxon>Eurotiales</taxon>
        <taxon>Aspergillaceae</taxon>
        <taxon>Penicillium</taxon>
    </lineage>
</organism>
<dbReference type="AlphaFoldDB" id="A0A0F7TXH9"/>
<evidence type="ECO:0000256" key="1">
    <source>
        <dbReference type="ARBA" id="ARBA00004721"/>
    </source>
</evidence>
<gene>
    <name evidence="9" type="ORF">PMG11_09924</name>
</gene>